<evidence type="ECO:0000259" key="7">
    <source>
        <dbReference type="PROSITE" id="PS50811"/>
    </source>
</evidence>
<feature type="domain" description="WRKY" evidence="7">
    <location>
        <begin position="114"/>
        <end position="175"/>
    </location>
</feature>
<dbReference type="GO" id="GO:0003700">
    <property type="term" value="F:DNA-binding transcription factor activity"/>
    <property type="evidence" value="ECO:0007669"/>
    <property type="project" value="InterPro"/>
</dbReference>
<keyword evidence="3" id="KW-0238">DNA-binding</keyword>
<dbReference type="Gene3D" id="2.20.25.80">
    <property type="entry name" value="WRKY domain"/>
    <property type="match status" value="1"/>
</dbReference>
<evidence type="ECO:0000256" key="4">
    <source>
        <dbReference type="ARBA" id="ARBA00023163"/>
    </source>
</evidence>
<dbReference type="AlphaFoldDB" id="A0A8T0S1R8"/>
<dbReference type="Proteomes" id="UP000823388">
    <property type="component" value="Chromosome 5N"/>
</dbReference>
<protein>
    <recommendedName>
        <fullName evidence="7">WRKY domain-containing protein</fullName>
    </recommendedName>
</protein>
<dbReference type="EMBL" id="CM029046">
    <property type="protein sequence ID" value="KAG2592591.1"/>
    <property type="molecule type" value="Genomic_DNA"/>
</dbReference>
<evidence type="ECO:0000313" key="8">
    <source>
        <dbReference type="EMBL" id="KAG2592591.1"/>
    </source>
</evidence>
<organism evidence="8 9">
    <name type="scientific">Panicum virgatum</name>
    <name type="common">Blackwell switchgrass</name>
    <dbReference type="NCBI Taxonomy" id="38727"/>
    <lineage>
        <taxon>Eukaryota</taxon>
        <taxon>Viridiplantae</taxon>
        <taxon>Streptophyta</taxon>
        <taxon>Embryophyta</taxon>
        <taxon>Tracheophyta</taxon>
        <taxon>Spermatophyta</taxon>
        <taxon>Magnoliopsida</taxon>
        <taxon>Liliopsida</taxon>
        <taxon>Poales</taxon>
        <taxon>Poaceae</taxon>
        <taxon>PACMAD clade</taxon>
        <taxon>Panicoideae</taxon>
        <taxon>Panicodae</taxon>
        <taxon>Paniceae</taxon>
        <taxon>Panicinae</taxon>
        <taxon>Panicum</taxon>
        <taxon>Panicum sect. Hiantes</taxon>
    </lineage>
</organism>
<evidence type="ECO:0000256" key="1">
    <source>
        <dbReference type="ARBA" id="ARBA00004123"/>
    </source>
</evidence>
<sequence>MAYDPDAKLSDVLAGGYDINNRLQALLSRPLDSRGQEAAMAFSQELSRVFLVSLSMLNGNSVAPEVRTGNSSGVSTPAKDKRARSDNGEVVTPTKKSREEGLIIRKEITPSPHTDGYQWRKYGQKKIQNCNFSRYYFKCNRHRRCEAKKKVQQQDGGGPPMFDVTYVNEHTCDELRASDDAAASRMASPWTTSRHHAGAVDTARGGDGGGLSGLLPHIIAGSGGGGSAEENEAMVSCLATVISGSVPPSSSGWPPAPEASASDPAAFVLPGPAARSASVDGSVAADDGAAAAATMMMADDTGFSWDPWWSMCPGEEAARHQLVIMNPNHHRDDMHMDDAGGFADTVWPEHTCGAWRRA</sequence>
<dbReference type="PROSITE" id="PS50811">
    <property type="entry name" value="WRKY"/>
    <property type="match status" value="1"/>
</dbReference>
<evidence type="ECO:0000256" key="5">
    <source>
        <dbReference type="ARBA" id="ARBA00023242"/>
    </source>
</evidence>
<keyword evidence="2" id="KW-0805">Transcription regulation</keyword>
<keyword evidence="9" id="KW-1185">Reference proteome</keyword>
<feature type="region of interest" description="Disordered" evidence="6">
    <location>
        <begin position="62"/>
        <end position="96"/>
    </location>
</feature>
<gene>
    <name evidence="8" type="ORF">PVAP13_5NG545900</name>
</gene>
<dbReference type="SMART" id="SM00774">
    <property type="entry name" value="WRKY"/>
    <property type="match status" value="1"/>
</dbReference>
<comment type="caution">
    <text evidence="8">The sequence shown here is derived from an EMBL/GenBank/DDBJ whole genome shotgun (WGS) entry which is preliminary data.</text>
</comment>
<keyword evidence="4" id="KW-0804">Transcription</keyword>
<accession>A0A8T0S1R8</accession>
<feature type="compositionally biased region" description="Basic and acidic residues" evidence="6">
    <location>
        <begin position="78"/>
        <end position="87"/>
    </location>
</feature>
<dbReference type="PANTHER" id="PTHR31282">
    <property type="entry name" value="WRKY TRANSCRIPTION FACTOR 21-RELATED"/>
    <property type="match status" value="1"/>
</dbReference>
<dbReference type="GO" id="GO:0005634">
    <property type="term" value="C:nucleus"/>
    <property type="evidence" value="ECO:0007669"/>
    <property type="project" value="UniProtKB-SubCell"/>
</dbReference>
<dbReference type="GO" id="GO:0043565">
    <property type="term" value="F:sequence-specific DNA binding"/>
    <property type="evidence" value="ECO:0007669"/>
    <property type="project" value="InterPro"/>
</dbReference>
<evidence type="ECO:0000256" key="2">
    <source>
        <dbReference type="ARBA" id="ARBA00023015"/>
    </source>
</evidence>
<evidence type="ECO:0000313" key="9">
    <source>
        <dbReference type="Proteomes" id="UP000823388"/>
    </source>
</evidence>
<dbReference type="InterPro" id="IPR036576">
    <property type="entry name" value="WRKY_dom_sf"/>
</dbReference>
<proteinExistence type="predicted"/>
<dbReference type="SUPFAM" id="SSF118290">
    <property type="entry name" value="WRKY DNA-binding domain"/>
    <property type="match status" value="1"/>
</dbReference>
<evidence type="ECO:0000256" key="3">
    <source>
        <dbReference type="ARBA" id="ARBA00023125"/>
    </source>
</evidence>
<dbReference type="InterPro" id="IPR003657">
    <property type="entry name" value="WRKY_dom"/>
</dbReference>
<comment type="subcellular location">
    <subcellularLocation>
        <location evidence="1">Nucleus</location>
    </subcellularLocation>
</comment>
<evidence type="ECO:0000256" key="6">
    <source>
        <dbReference type="SAM" id="MobiDB-lite"/>
    </source>
</evidence>
<dbReference type="InterPro" id="IPR044810">
    <property type="entry name" value="WRKY_plant"/>
</dbReference>
<keyword evidence="5" id="KW-0539">Nucleus</keyword>
<name>A0A8T0S1R8_PANVG</name>
<reference evidence="8" key="1">
    <citation type="submission" date="2020-05" db="EMBL/GenBank/DDBJ databases">
        <title>WGS assembly of Panicum virgatum.</title>
        <authorList>
            <person name="Lovell J.T."/>
            <person name="Jenkins J."/>
            <person name="Shu S."/>
            <person name="Juenger T.E."/>
            <person name="Schmutz J."/>
        </authorList>
    </citation>
    <scope>NUCLEOTIDE SEQUENCE</scope>
    <source>
        <strain evidence="8">AP13</strain>
    </source>
</reference>
<dbReference type="Pfam" id="PF03106">
    <property type="entry name" value="WRKY"/>
    <property type="match status" value="1"/>
</dbReference>